<accession>A0AAW1IBY3</accession>
<dbReference type="InterPro" id="IPR036691">
    <property type="entry name" value="Endo/exonu/phosph_ase_sf"/>
</dbReference>
<dbReference type="PANTHER" id="PTHR33776:SF3">
    <property type="entry name" value="PHD-TYPE DOMAIN-CONTAINING PROTEIN"/>
    <property type="match status" value="1"/>
</dbReference>
<reference evidence="1 2" key="1">
    <citation type="journal article" date="2024" name="BMC Genomics">
        <title>De novo assembly and annotation of Popillia japonica's genome with initial clues to its potential as an invasive pest.</title>
        <authorList>
            <person name="Cucini C."/>
            <person name="Boschi S."/>
            <person name="Funari R."/>
            <person name="Cardaioli E."/>
            <person name="Iannotti N."/>
            <person name="Marturano G."/>
            <person name="Paoli F."/>
            <person name="Bruttini M."/>
            <person name="Carapelli A."/>
            <person name="Frati F."/>
            <person name="Nardi F."/>
        </authorList>
    </citation>
    <scope>NUCLEOTIDE SEQUENCE [LARGE SCALE GENOMIC DNA]</scope>
    <source>
        <strain evidence="1">DMR45628</strain>
    </source>
</reference>
<organism evidence="1 2">
    <name type="scientific">Popillia japonica</name>
    <name type="common">Japanese beetle</name>
    <dbReference type="NCBI Taxonomy" id="7064"/>
    <lineage>
        <taxon>Eukaryota</taxon>
        <taxon>Metazoa</taxon>
        <taxon>Ecdysozoa</taxon>
        <taxon>Arthropoda</taxon>
        <taxon>Hexapoda</taxon>
        <taxon>Insecta</taxon>
        <taxon>Pterygota</taxon>
        <taxon>Neoptera</taxon>
        <taxon>Endopterygota</taxon>
        <taxon>Coleoptera</taxon>
        <taxon>Polyphaga</taxon>
        <taxon>Scarabaeiformia</taxon>
        <taxon>Scarabaeidae</taxon>
        <taxon>Rutelinae</taxon>
        <taxon>Popillia</taxon>
    </lineage>
</organism>
<dbReference type="SUPFAM" id="SSF56219">
    <property type="entry name" value="DNase I-like"/>
    <property type="match status" value="1"/>
</dbReference>
<evidence type="ECO:0008006" key="3">
    <source>
        <dbReference type="Google" id="ProtNLM"/>
    </source>
</evidence>
<keyword evidence="2" id="KW-1185">Reference proteome</keyword>
<name>A0AAW1IBY3_POPJA</name>
<dbReference type="Gene3D" id="3.60.10.10">
    <property type="entry name" value="Endonuclease/exonuclease/phosphatase"/>
    <property type="match status" value="1"/>
</dbReference>
<proteinExistence type="predicted"/>
<protein>
    <recommendedName>
        <fullName evidence="3">Endonuclease/exonuclease/phosphatase domain-containing protein</fullName>
    </recommendedName>
</protein>
<dbReference type="AlphaFoldDB" id="A0AAW1IBY3"/>
<sequence>MKVLFKDFIDEFLKSEEFFNRLTDAFTKKFDEKVDHMFALYVQKYNSLESELKILSNKSDQLEQHTRRNNLRIIGIQEDVTENIKEVVLKFCSEKLNLKMDGDKIDRCHRTGFPINASLETKKYEHLRQLNVGRDIEQTWVKCELSNNTYAIGAVYRPPNFHYSDFCGAFDATLADIALSADKILCLGDFNIDFLNPDNRVVKDFIDLTNNFGLEQIVNAPTRITLSSNVLIDLILTNNADEVVSDLILTNNADEVVSVQVVNVSHISDHELVCCTLNTTIREIRSSFKICRDLRSLDCVQFRDLLVAVPWRNILILIF</sequence>
<dbReference type="Proteomes" id="UP001458880">
    <property type="component" value="Unassembled WGS sequence"/>
</dbReference>
<evidence type="ECO:0000313" key="1">
    <source>
        <dbReference type="EMBL" id="KAK9686860.1"/>
    </source>
</evidence>
<comment type="caution">
    <text evidence="1">The sequence shown here is derived from an EMBL/GenBank/DDBJ whole genome shotgun (WGS) entry which is preliminary data.</text>
</comment>
<gene>
    <name evidence="1" type="ORF">QE152_g36877</name>
</gene>
<evidence type="ECO:0000313" key="2">
    <source>
        <dbReference type="Proteomes" id="UP001458880"/>
    </source>
</evidence>
<dbReference type="PANTHER" id="PTHR33776">
    <property type="entry name" value="ENDO/EXONUCLEASE/PHOSPHATASE DOMAIN-CONTAINING PROTEIN"/>
    <property type="match status" value="1"/>
</dbReference>
<dbReference type="EMBL" id="JASPKY010000680">
    <property type="protein sequence ID" value="KAK9686860.1"/>
    <property type="molecule type" value="Genomic_DNA"/>
</dbReference>